<evidence type="ECO:0000313" key="8">
    <source>
        <dbReference type="Proteomes" id="UP000216151"/>
    </source>
</evidence>
<evidence type="ECO:0000259" key="5">
    <source>
        <dbReference type="Pfam" id="PF05161"/>
    </source>
</evidence>
<dbReference type="Gene3D" id="3.40.1480.10">
    <property type="entry name" value="MOFRL domain"/>
    <property type="match status" value="1"/>
</dbReference>
<accession>A0A269XWE0</accession>
<keyword evidence="8" id="KW-1185">Reference proteome</keyword>
<dbReference type="SUPFAM" id="SSF82544">
    <property type="entry name" value="GckA/TtuD-like"/>
    <property type="match status" value="1"/>
</dbReference>
<feature type="domain" description="MOFRL-associated" evidence="6">
    <location>
        <begin position="17"/>
        <end position="237"/>
    </location>
</feature>
<evidence type="ECO:0000259" key="6">
    <source>
        <dbReference type="Pfam" id="PF13660"/>
    </source>
</evidence>
<dbReference type="GO" id="GO:0008887">
    <property type="term" value="F:glycerate kinase activity"/>
    <property type="evidence" value="ECO:0007669"/>
    <property type="project" value="InterPro"/>
</dbReference>
<dbReference type="PANTHER" id="PTHR12227">
    <property type="entry name" value="GLYCERATE KINASE"/>
    <property type="match status" value="1"/>
</dbReference>
<keyword evidence="1" id="KW-0808">Transferase</keyword>
<dbReference type="Pfam" id="PF05161">
    <property type="entry name" value="MOFRL"/>
    <property type="match status" value="1"/>
</dbReference>
<dbReference type="InterPro" id="IPR039760">
    <property type="entry name" value="MOFRL_protein"/>
</dbReference>
<dbReference type="Gene3D" id="3.40.50.10180">
    <property type="entry name" value="Glycerate kinase, MOFRL-like N-terminal domain"/>
    <property type="match status" value="1"/>
</dbReference>
<evidence type="ECO:0000313" key="7">
    <source>
        <dbReference type="EMBL" id="PAK77604.1"/>
    </source>
</evidence>
<feature type="domain" description="MOFRL" evidence="5">
    <location>
        <begin position="318"/>
        <end position="425"/>
    </location>
</feature>
<dbReference type="GO" id="GO:0005524">
    <property type="term" value="F:ATP binding"/>
    <property type="evidence" value="ECO:0007669"/>
    <property type="project" value="UniProtKB-KW"/>
</dbReference>
<dbReference type="InterPro" id="IPR007835">
    <property type="entry name" value="MOFRL"/>
</dbReference>
<comment type="caution">
    <text evidence="7">The sequence shown here is derived from an EMBL/GenBank/DDBJ whole genome shotgun (WGS) entry which is preliminary data.</text>
</comment>
<dbReference type="InterPro" id="IPR037035">
    <property type="entry name" value="GK-like_C_sf"/>
</dbReference>
<protein>
    <submittedName>
        <fullName evidence="7">Glycerate kinase</fullName>
    </submittedName>
</protein>
<dbReference type="RefSeq" id="WP_095350067.1">
    <property type="nucleotide sequence ID" value="NZ_JBDNMF010000011.1"/>
</dbReference>
<organism evidence="7 8">
    <name type="scientific">Acetobacter fabarum</name>
    <dbReference type="NCBI Taxonomy" id="483199"/>
    <lineage>
        <taxon>Bacteria</taxon>
        <taxon>Pseudomonadati</taxon>
        <taxon>Pseudomonadota</taxon>
        <taxon>Alphaproteobacteria</taxon>
        <taxon>Acetobacterales</taxon>
        <taxon>Acetobacteraceae</taxon>
        <taxon>Acetobacter</taxon>
    </lineage>
</organism>
<evidence type="ECO:0000256" key="4">
    <source>
        <dbReference type="ARBA" id="ARBA00022840"/>
    </source>
</evidence>
<evidence type="ECO:0000256" key="2">
    <source>
        <dbReference type="ARBA" id="ARBA00022741"/>
    </source>
</evidence>
<dbReference type="OrthoDB" id="9766552at2"/>
<dbReference type="Pfam" id="PF13660">
    <property type="entry name" value="DUF4147"/>
    <property type="match status" value="1"/>
</dbReference>
<dbReference type="EMBL" id="NCXK01000015">
    <property type="protein sequence ID" value="PAK77604.1"/>
    <property type="molecule type" value="Genomic_DNA"/>
</dbReference>
<evidence type="ECO:0000256" key="3">
    <source>
        <dbReference type="ARBA" id="ARBA00022777"/>
    </source>
</evidence>
<proteinExistence type="predicted"/>
<dbReference type="PANTHER" id="PTHR12227:SF0">
    <property type="entry name" value="GLYCERATE KINASE"/>
    <property type="match status" value="1"/>
</dbReference>
<keyword evidence="3 7" id="KW-0418">Kinase</keyword>
<dbReference type="AlphaFoldDB" id="A0A269XWE0"/>
<keyword evidence="4" id="KW-0067">ATP-binding</keyword>
<sequence length="432" mass="44439">MPDAGVAWDNARARTLLRSMFDAAVASADPFVVLAKHLPPKPKGRCIVVGAGKASAAMAAALEAAWPDVPLEGVVVTRDGHAAPTRHVRILEASHPVPDARSEAAARAIMHAVTGLGPDDLVIALVSGGGSSLLALPAPGLTLEDKRLVGRQLLHSGATITEMNTVRRYLSAIKGGRLAQAASPAQVLTLVISDVPGDDPSVIASGPTVPPSGTVADALRIVERYGLDLSPTVWGVLEQAVANQQDHKPVADPRNRVVLIATPLMALMAAADVARQQGVTPLMLGDALEGESQVAGILLGGMARSVHAHGLPVPSPAVLLSGGETTVTIRAGEGAGKGGRNTEFLLSCAHFLGGESGIWGLAGDSDGIDGTEDAAGAIFAPDTLARAAQAGCMPEPFLRNHDSYSFFKAVDDLLMTGPTLTNVNDIRLLLIT</sequence>
<dbReference type="InterPro" id="IPR025286">
    <property type="entry name" value="MOFRL_assoc_dom"/>
</dbReference>
<dbReference type="InterPro" id="IPR038614">
    <property type="entry name" value="GK_N_sf"/>
</dbReference>
<dbReference type="Proteomes" id="UP000216151">
    <property type="component" value="Unassembled WGS sequence"/>
</dbReference>
<name>A0A269XWE0_9PROT</name>
<reference evidence="7 8" key="1">
    <citation type="submission" date="2017-04" db="EMBL/GenBank/DDBJ databases">
        <title>Kefir bacterial isolates.</title>
        <authorList>
            <person name="Kim Y."/>
            <person name="Blasche S."/>
            <person name="Patil K.R."/>
        </authorList>
    </citation>
    <scope>NUCLEOTIDE SEQUENCE [LARGE SCALE GENOMIC DNA]</scope>
    <source>
        <strain evidence="7 8">KR</strain>
    </source>
</reference>
<keyword evidence="2" id="KW-0547">Nucleotide-binding</keyword>
<evidence type="ECO:0000256" key="1">
    <source>
        <dbReference type="ARBA" id="ARBA00022679"/>
    </source>
</evidence>
<gene>
    <name evidence="7" type="ORF">B8X00_10155</name>
</gene>
<dbReference type="FunFam" id="3.40.50.10180:FF:000001">
    <property type="entry name" value="Glycerate kinase"/>
    <property type="match status" value="1"/>
</dbReference>
<dbReference type="GO" id="GO:0005737">
    <property type="term" value="C:cytoplasm"/>
    <property type="evidence" value="ECO:0007669"/>
    <property type="project" value="TreeGrafter"/>
</dbReference>